<dbReference type="GO" id="GO:0009055">
    <property type="term" value="F:electron transfer activity"/>
    <property type="evidence" value="ECO:0007669"/>
    <property type="project" value="TreeGrafter"/>
</dbReference>
<evidence type="ECO:0000256" key="5">
    <source>
        <dbReference type="ARBA" id="ARBA00022448"/>
    </source>
</evidence>
<dbReference type="SUPFAM" id="SSF46977">
    <property type="entry name" value="Succinate dehydrogenase/fumarate reductase flavoprotein C-terminal domain"/>
    <property type="match status" value="1"/>
</dbReference>
<evidence type="ECO:0000313" key="16">
    <source>
        <dbReference type="EMBL" id="PKZ60323.1"/>
    </source>
</evidence>
<dbReference type="Pfam" id="PF02910">
    <property type="entry name" value="Succ_DH_flav_C"/>
    <property type="match status" value="1"/>
</dbReference>
<dbReference type="InterPro" id="IPR003953">
    <property type="entry name" value="FAD-dep_OxRdtase_2_FAD-bd"/>
</dbReference>
<dbReference type="InterPro" id="IPR027477">
    <property type="entry name" value="Succ_DH/fumarate_Rdtase_cat_sf"/>
</dbReference>
<dbReference type="SUPFAM" id="SSF56425">
    <property type="entry name" value="Succinate dehydrogenase/fumarate reductase flavoprotein, catalytic domain"/>
    <property type="match status" value="1"/>
</dbReference>
<keyword evidence="8" id="KW-0249">Electron transport</keyword>
<gene>
    <name evidence="16" type="ORF">CYJ61_02765</name>
</gene>
<evidence type="ECO:0000259" key="14">
    <source>
        <dbReference type="Pfam" id="PF00890"/>
    </source>
</evidence>
<evidence type="ECO:0000256" key="13">
    <source>
        <dbReference type="SAM" id="Phobius"/>
    </source>
</evidence>
<accession>A0AAP8LSM0</accession>
<dbReference type="EC" id="1.3.5.1" evidence="4"/>
<dbReference type="PROSITE" id="PS00504">
    <property type="entry name" value="FRD_SDH_FAD_BINDING"/>
    <property type="match status" value="1"/>
</dbReference>
<keyword evidence="7" id="KW-0274">FAD</keyword>
<dbReference type="Gene3D" id="3.50.50.60">
    <property type="entry name" value="FAD/NAD(P)-binding domain"/>
    <property type="match status" value="1"/>
</dbReference>
<dbReference type="Pfam" id="PF00890">
    <property type="entry name" value="FAD_binding_2"/>
    <property type="match status" value="1"/>
</dbReference>
<comment type="cofactor">
    <cofactor evidence="1">
        <name>FAD</name>
        <dbReference type="ChEBI" id="CHEBI:57692"/>
    </cofactor>
</comment>
<proteinExistence type="inferred from homology"/>
<dbReference type="InterPro" id="IPR030664">
    <property type="entry name" value="SdhA/FrdA/AprA"/>
</dbReference>
<evidence type="ECO:0000256" key="9">
    <source>
        <dbReference type="ARBA" id="ARBA00023002"/>
    </source>
</evidence>
<dbReference type="InterPro" id="IPR003952">
    <property type="entry name" value="FRD_SDH_FAD_BS"/>
</dbReference>
<dbReference type="Gene3D" id="1.20.58.100">
    <property type="entry name" value="Fumarate reductase/succinate dehydrogenase flavoprotein-like, C-terminal domain"/>
    <property type="match status" value="1"/>
</dbReference>
<dbReference type="GO" id="GO:0050660">
    <property type="term" value="F:flavin adenine dinucleotide binding"/>
    <property type="evidence" value="ECO:0007669"/>
    <property type="project" value="TreeGrafter"/>
</dbReference>
<name>A0AAP8LSM0_GARVA</name>
<dbReference type="GO" id="GO:0005886">
    <property type="term" value="C:plasma membrane"/>
    <property type="evidence" value="ECO:0007669"/>
    <property type="project" value="TreeGrafter"/>
</dbReference>
<evidence type="ECO:0000256" key="2">
    <source>
        <dbReference type="ARBA" id="ARBA00004170"/>
    </source>
</evidence>
<evidence type="ECO:0000256" key="10">
    <source>
        <dbReference type="ARBA" id="ARBA00023136"/>
    </source>
</evidence>
<evidence type="ECO:0000256" key="11">
    <source>
        <dbReference type="ARBA" id="ARBA00049220"/>
    </source>
</evidence>
<dbReference type="PANTHER" id="PTHR11632:SF51">
    <property type="entry name" value="SUCCINATE DEHYDROGENASE [UBIQUINONE] FLAVOPROTEIN SUBUNIT, MITOCHONDRIAL"/>
    <property type="match status" value="1"/>
</dbReference>
<dbReference type="FunFam" id="3.90.700.10:FF:000005">
    <property type="entry name" value="Succinate dehydrogenase flavoprotein subunit"/>
    <property type="match status" value="1"/>
</dbReference>
<dbReference type="InterPro" id="IPR037099">
    <property type="entry name" value="Fum_R/Succ_DH_flav-like_C_sf"/>
</dbReference>
<dbReference type="AlphaFoldDB" id="A0AAP8LSM0"/>
<evidence type="ECO:0000256" key="8">
    <source>
        <dbReference type="ARBA" id="ARBA00022982"/>
    </source>
</evidence>
<evidence type="ECO:0000256" key="12">
    <source>
        <dbReference type="PIRSR" id="PIRSR630664-50"/>
    </source>
</evidence>
<dbReference type="Gene3D" id="3.90.700.10">
    <property type="entry name" value="Succinate dehydrogenase/fumarate reductase flavoprotein, catalytic domain"/>
    <property type="match status" value="1"/>
</dbReference>
<comment type="catalytic activity">
    <reaction evidence="11">
        <text>a quinone + succinate = fumarate + a quinol</text>
        <dbReference type="Rhea" id="RHEA:40523"/>
        <dbReference type="ChEBI" id="CHEBI:24646"/>
        <dbReference type="ChEBI" id="CHEBI:29806"/>
        <dbReference type="ChEBI" id="CHEBI:30031"/>
        <dbReference type="ChEBI" id="CHEBI:132124"/>
        <dbReference type="EC" id="1.3.5.1"/>
    </reaction>
</comment>
<dbReference type="PANTHER" id="PTHR11632">
    <property type="entry name" value="SUCCINATE DEHYDROGENASE 2 FLAVOPROTEIN SUBUNIT"/>
    <property type="match status" value="1"/>
</dbReference>
<sequence length="651" mass="71749">MQSSEYYDVIIVGAGAAGLSAALGLIKSEEYACMRKGGKTPSILVISKVPALRSHTGSAEGGIAASLGNVEQDKWQWHYYDTVHGGDWLSDQDAAKLLAKEAPKTVIQLEHDGVAFSRTQNGYINQRRFGGHTANFGKNPIERAAFAADRIGHQILHSLWQQCVSENIVFAEDCYVTDVAINDQTMSVEGIVAFDLSAGNLRAIRSRFLLLATGGSGRLFATTSNSWDLTGDGMALALKAGLQLEDCEFIQFHPTGLAHTGILLSEAARAEGGVLRNSNGEAFMKKYDEVHADLAPRDVVSRAIAKEIREGRGVNDSTTTQQSNSHNDCVWLDMTHISRENMLGYLPQVTETIEKYAHLDPTCDLVPIRPTAHYTMGGIPITLNGKVYRWQNNNQNIVYGLYAAGECSCVGVHGANRLGGNSLLDACLFGNRAGATIAKELKNLNKDDETNSNEINETNETNETNKTISSNVALQVLYKQRNNELNQLMETSAKQVTDFTDNSYNDESSQIEEDNPYKLFADLGKIMENAVAISCDEQSIKKALNDIQEFIDPKIQSLHIHSDNLVFNQEITAIWEIKNMSLLAKAVLQSSLARHESRGAFFRRDYPKHDISSLPQHSFIDFDGNLAKKPVNVIDFKQDSKGDFYTENSII</sequence>
<evidence type="ECO:0000256" key="4">
    <source>
        <dbReference type="ARBA" id="ARBA00012792"/>
    </source>
</evidence>
<feature type="domain" description="Fumarate reductase/succinate dehydrogenase flavoprotein-like C-terminal" evidence="15">
    <location>
        <begin position="522"/>
        <end position="633"/>
    </location>
</feature>
<dbReference type="InterPro" id="IPR036188">
    <property type="entry name" value="FAD/NAD-bd_sf"/>
</dbReference>
<dbReference type="SUPFAM" id="SSF51905">
    <property type="entry name" value="FAD/NAD(P)-binding domain"/>
    <property type="match status" value="1"/>
</dbReference>
<evidence type="ECO:0000313" key="17">
    <source>
        <dbReference type="Proteomes" id="UP000234905"/>
    </source>
</evidence>
<organism evidence="16 17">
    <name type="scientific">Gardnerella vaginalis</name>
    <dbReference type="NCBI Taxonomy" id="2702"/>
    <lineage>
        <taxon>Bacteria</taxon>
        <taxon>Bacillati</taxon>
        <taxon>Actinomycetota</taxon>
        <taxon>Actinomycetes</taxon>
        <taxon>Bifidobacteriales</taxon>
        <taxon>Bifidobacteriaceae</taxon>
        <taxon>Gardnerella</taxon>
    </lineage>
</organism>
<evidence type="ECO:0000256" key="7">
    <source>
        <dbReference type="ARBA" id="ARBA00022827"/>
    </source>
</evidence>
<feature type="transmembrane region" description="Helical" evidence="13">
    <location>
        <begin position="6"/>
        <end position="26"/>
    </location>
</feature>
<evidence type="ECO:0000256" key="3">
    <source>
        <dbReference type="ARBA" id="ARBA00008040"/>
    </source>
</evidence>
<dbReference type="GO" id="GO:0009061">
    <property type="term" value="P:anaerobic respiration"/>
    <property type="evidence" value="ECO:0007669"/>
    <property type="project" value="TreeGrafter"/>
</dbReference>
<keyword evidence="10 13" id="KW-0472">Membrane</keyword>
<evidence type="ECO:0000256" key="1">
    <source>
        <dbReference type="ARBA" id="ARBA00001974"/>
    </source>
</evidence>
<feature type="active site" description="Proton acceptor" evidence="12">
    <location>
        <position position="297"/>
    </location>
</feature>
<comment type="similarity">
    <text evidence="3">Belongs to the FAD-dependent oxidoreductase 2 family. FRD/SDH subfamily.</text>
</comment>
<evidence type="ECO:0000256" key="6">
    <source>
        <dbReference type="ARBA" id="ARBA00022630"/>
    </source>
</evidence>
<keyword evidence="9" id="KW-0560">Oxidoreductase</keyword>
<dbReference type="GO" id="GO:0008177">
    <property type="term" value="F:succinate dehydrogenase (quinone) activity"/>
    <property type="evidence" value="ECO:0007669"/>
    <property type="project" value="UniProtKB-EC"/>
</dbReference>
<protein>
    <recommendedName>
        <fullName evidence="4">succinate dehydrogenase</fullName>
        <ecNumber evidence="4">1.3.5.1</ecNumber>
    </recommendedName>
</protein>
<keyword evidence="6" id="KW-0285">Flavoprotein</keyword>
<dbReference type="GO" id="GO:0033765">
    <property type="term" value="F:steroid dehydrogenase activity, acting on the CH-CH group of donors"/>
    <property type="evidence" value="ECO:0007669"/>
    <property type="project" value="UniProtKB-ARBA"/>
</dbReference>
<reference evidence="16 17" key="1">
    <citation type="submission" date="2017-12" db="EMBL/GenBank/DDBJ databases">
        <title>Phylogenetic diversity of female urinary microbiome.</title>
        <authorList>
            <person name="Thomas-White K."/>
            <person name="Wolfe A.J."/>
        </authorList>
    </citation>
    <scope>NUCLEOTIDE SEQUENCE [LARGE SCALE GENOMIC DNA]</scope>
    <source>
        <strain evidence="16 17">UMB0682</strain>
    </source>
</reference>
<keyword evidence="5" id="KW-0813">Transport</keyword>
<keyword evidence="13" id="KW-0812">Transmembrane</keyword>
<evidence type="ECO:0000259" key="15">
    <source>
        <dbReference type="Pfam" id="PF02910"/>
    </source>
</evidence>
<dbReference type="EMBL" id="PKJN01000001">
    <property type="protein sequence ID" value="PKZ60323.1"/>
    <property type="molecule type" value="Genomic_DNA"/>
</dbReference>
<keyword evidence="13" id="KW-1133">Transmembrane helix</keyword>
<comment type="subcellular location">
    <subcellularLocation>
        <location evidence="2">Membrane</location>
        <topology evidence="2">Peripheral membrane protein</topology>
    </subcellularLocation>
</comment>
<dbReference type="Proteomes" id="UP000234905">
    <property type="component" value="Unassembled WGS sequence"/>
</dbReference>
<feature type="domain" description="FAD-dependent oxidoreductase 2 FAD-binding" evidence="14">
    <location>
        <begin position="8"/>
        <end position="423"/>
    </location>
</feature>
<dbReference type="InterPro" id="IPR015939">
    <property type="entry name" value="Fum_Rdtase/Succ_DH_flav-like_C"/>
</dbReference>
<comment type="caution">
    <text evidence="16">The sequence shown here is derived from an EMBL/GenBank/DDBJ whole genome shotgun (WGS) entry which is preliminary data.</text>
</comment>